<proteinExistence type="predicted"/>
<gene>
    <name evidence="3" type="ORF">EYC84_008313</name>
</gene>
<evidence type="ECO:0000256" key="2">
    <source>
        <dbReference type="SAM" id="Phobius"/>
    </source>
</evidence>
<evidence type="ECO:0008006" key="5">
    <source>
        <dbReference type="Google" id="ProtNLM"/>
    </source>
</evidence>
<dbReference type="VEuPathDB" id="FungiDB:MFRU_010g00620"/>
<reference evidence="3 4" key="1">
    <citation type="submission" date="2019-06" db="EMBL/GenBank/DDBJ databases">
        <title>Genome Sequence of the Brown Rot Fungal Pathogen Monilinia fructicola.</title>
        <authorList>
            <person name="De Miccolis Angelini R.M."/>
            <person name="Landi L."/>
            <person name="Abate D."/>
            <person name="Pollastro S."/>
            <person name="Romanazzi G."/>
            <person name="Faretra F."/>
        </authorList>
    </citation>
    <scope>NUCLEOTIDE SEQUENCE [LARGE SCALE GENOMIC DNA]</scope>
    <source>
        <strain evidence="3 4">Mfrc123</strain>
    </source>
</reference>
<protein>
    <recommendedName>
        <fullName evidence="5">FMP27 N-terminal domain-containing protein</fullName>
    </recommendedName>
</protein>
<sequence>MALLNPTFIFGVMVLLYLASFILFAIIRIITGISIQRIGYFSLRRLAFTPKDGIKIEIRGLGLNIHRPTFAQPTWLSVVLTELAVTLDLKVLDGDKSTTPSPDETGAVEGEEGGGGEEEEEEGKRKDESSHKPESEIKPLSRRATSFKPQRSKMWEQLTSIKERIKHLHRNINWIRMVDIVASNSSVTVVDVGNIQLGSFTMAVDTRRKAVDRGRIFTHVKRTNSDQHPAEWMLTIRSVLFTPEGGESLEVLDHLTLNIHGVLYKELDGLRDAAIALKLGRPRKTKDGKAAPEEISVASLISELERPGSEEENLVQTVSDSKEFASSILRGIKEVQFAVSYVGFAHQALIAALSISIGVDDGRGKSDRLVYVPMATTTIRTTSLSKTVQFATDNSADERNANILFANAVVTSPSIDLDPRHLPLVLAMAKSKPKSKKDRTPERQILISRLLPKANVKISMHEPVLRIALPPVEETADEDDFDLIISSISSISLDIESSHSAVGELHYSLGSTLRLQSHDLYYQTCSGSRLDLLQIETLDLKVSVSANPEVYVVATGNVQRFSVHMIRPEISDGVRQIVRQLRLNVEPDKKPHSRSSRDPNFYPSFTPLVATLPTPRF</sequence>
<dbReference type="PANTHER" id="PTHR15678:SF6">
    <property type="entry name" value="BRIDGE-LIKE LIPID TRANSFER PROTEIN FAMILY MEMBER 2"/>
    <property type="match status" value="1"/>
</dbReference>
<feature type="compositionally biased region" description="Acidic residues" evidence="1">
    <location>
        <begin position="109"/>
        <end position="121"/>
    </location>
</feature>
<comment type="caution">
    <text evidence="3">The sequence shown here is derived from an EMBL/GenBank/DDBJ whole genome shotgun (WGS) entry which is preliminary data.</text>
</comment>
<keyword evidence="2" id="KW-0472">Membrane</keyword>
<accession>A0A5M9JEX4</accession>
<dbReference type="EMBL" id="VICG01000010">
    <property type="protein sequence ID" value="KAA8567861.1"/>
    <property type="molecule type" value="Genomic_DNA"/>
</dbReference>
<feature type="region of interest" description="Disordered" evidence="1">
    <location>
        <begin position="95"/>
        <end position="151"/>
    </location>
</feature>
<feature type="transmembrane region" description="Helical" evidence="2">
    <location>
        <begin position="6"/>
        <end position="27"/>
    </location>
</feature>
<dbReference type="AlphaFoldDB" id="A0A5M9JEX4"/>
<dbReference type="Proteomes" id="UP000322873">
    <property type="component" value="Unassembled WGS sequence"/>
</dbReference>
<name>A0A5M9JEX4_MONFR</name>
<evidence type="ECO:0000256" key="1">
    <source>
        <dbReference type="SAM" id="MobiDB-lite"/>
    </source>
</evidence>
<keyword evidence="4" id="KW-1185">Reference proteome</keyword>
<feature type="compositionally biased region" description="Basic and acidic residues" evidence="1">
    <location>
        <begin position="122"/>
        <end position="139"/>
    </location>
</feature>
<keyword evidence="2" id="KW-0812">Transmembrane</keyword>
<organism evidence="3 4">
    <name type="scientific">Monilinia fructicola</name>
    <name type="common">Brown rot fungus</name>
    <name type="synonym">Ciboria fructicola</name>
    <dbReference type="NCBI Taxonomy" id="38448"/>
    <lineage>
        <taxon>Eukaryota</taxon>
        <taxon>Fungi</taxon>
        <taxon>Dikarya</taxon>
        <taxon>Ascomycota</taxon>
        <taxon>Pezizomycotina</taxon>
        <taxon>Leotiomycetes</taxon>
        <taxon>Helotiales</taxon>
        <taxon>Sclerotiniaceae</taxon>
        <taxon>Monilinia</taxon>
    </lineage>
</organism>
<keyword evidence="2" id="KW-1133">Transmembrane helix</keyword>
<dbReference type="PANTHER" id="PTHR15678">
    <property type="entry name" value="ANTIGEN MLAA-22-RELATED"/>
    <property type="match status" value="1"/>
</dbReference>
<evidence type="ECO:0000313" key="3">
    <source>
        <dbReference type="EMBL" id="KAA8567861.1"/>
    </source>
</evidence>
<dbReference type="InterPro" id="IPR045167">
    <property type="entry name" value="Hobbit"/>
</dbReference>
<evidence type="ECO:0000313" key="4">
    <source>
        <dbReference type="Proteomes" id="UP000322873"/>
    </source>
</evidence>